<keyword evidence="1" id="KW-1133">Transmembrane helix</keyword>
<evidence type="ECO:0000313" key="2">
    <source>
        <dbReference type="EMBL" id="QEK11740.1"/>
    </source>
</evidence>
<keyword evidence="1" id="KW-0812">Transmembrane</keyword>
<dbReference type="KEGG" id="crs:FQB35_04815"/>
<feature type="transmembrane region" description="Helical" evidence="1">
    <location>
        <begin position="9"/>
        <end position="26"/>
    </location>
</feature>
<feature type="transmembrane region" description="Helical" evidence="1">
    <location>
        <begin position="164"/>
        <end position="184"/>
    </location>
</feature>
<name>A0A5C0SC95_CRATE</name>
<dbReference type="Proteomes" id="UP000324646">
    <property type="component" value="Chromosome"/>
</dbReference>
<organism evidence="2 3">
    <name type="scientific">Crassaminicella thermophila</name>
    <dbReference type="NCBI Taxonomy" id="2599308"/>
    <lineage>
        <taxon>Bacteria</taxon>
        <taxon>Bacillati</taxon>
        <taxon>Bacillota</taxon>
        <taxon>Clostridia</taxon>
        <taxon>Eubacteriales</taxon>
        <taxon>Clostridiaceae</taxon>
        <taxon>Crassaminicella</taxon>
    </lineage>
</organism>
<feature type="transmembrane region" description="Helical" evidence="1">
    <location>
        <begin position="62"/>
        <end position="80"/>
    </location>
</feature>
<feature type="transmembrane region" description="Helical" evidence="1">
    <location>
        <begin position="121"/>
        <end position="144"/>
    </location>
</feature>
<reference evidence="2 3" key="1">
    <citation type="submission" date="2019-07" db="EMBL/GenBank/DDBJ databases">
        <title>Complete genome of Crassaminicella thermophila SY095.</title>
        <authorList>
            <person name="Li X."/>
        </authorList>
    </citation>
    <scope>NUCLEOTIDE SEQUENCE [LARGE SCALE GENOMIC DNA]</scope>
    <source>
        <strain evidence="2 3">SY095</strain>
    </source>
</reference>
<dbReference type="OrthoDB" id="2942551at2"/>
<dbReference type="RefSeq" id="WP_148808895.1">
    <property type="nucleotide sequence ID" value="NZ_CP042243.1"/>
</dbReference>
<dbReference type="AlphaFoldDB" id="A0A5C0SC95"/>
<dbReference type="EMBL" id="CP042243">
    <property type="protein sequence ID" value="QEK11740.1"/>
    <property type="molecule type" value="Genomic_DNA"/>
</dbReference>
<accession>A0A5C0SC95</accession>
<keyword evidence="3" id="KW-1185">Reference proteome</keyword>
<feature type="transmembrane region" description="Helical" evidence="1">
    <location>
        <begin position="32"/>
        <end position="50"/>
    </location>
</feature>
<dbReference type="Pfam" id="PF09997">
    <property type="entry name" value="DUF2238"/>
    <property type="match status" value="1"/>
</dbReference>
<keyword evidence="1" id="KW-0472">Membrane</keyword>
<evidence type="ECO:0000313" key="3">
    <source>
        <dbReference type="Proteomes" id="UP000324646"/>
    </source>
</evidence>
<feature type="transmembrane region" description="Helical" evidence="1">
    <location>
        <begin position="92"/>
        <end position="109"/>
    </location>
</feature>
<evidence type="ECO:0000256" key="1">
    <source>
        <dbReference type="SAM" id="Phobius"/>
    </source>
</evidence>
<protein>
    <recommendedName>
        <fullName evidence="4">VanZ like family protein</fullName>
    </recommendedName>
</protein>
<evidence type="ECO:0008006" key="4">
    <source>
        <dbReference type="Google" id="ProtNLM"/>
    </source>
</evidence>
<sequence>MTKRDISKFLIIFFSIIMLLIMIGFIKKKEYSCIYNLIAIYLGYLLFTYFEYKKKFHVRNSIKGLVIITAILHNLFGEYFKLYTTTKWFDKGLHLFGTFSVSLFCYSIINSSIAFFPRSKVFIFILIVSTGITIGTLFEHLEFITDSILKSKTQTNLVDTDLDLIFNTLGATIAGVLGMFRIIFFDNQRN</sequence>
<gene>
    <name evidence="2" type="ORF">FQB35_04815</name>
</gene>
<proteinExistence type="predicted"/>
<dbReference type="InterPro" id="IPR014509">
    <property type="entry name" value="YjdF-like"/>
</dbReference>